<comment type="similarity">
    <text evidence="1">Belongs to the N-Me-Phe pilin family.</text>
</comment>
<dbReference type="Proteomes" id="UP001163255">
    <property type="component" value="Chromosome"/>
</dbReference>
<gene>
    <name evidence="2" type="ORF">NX720_05990</name>
</gene>
<keyword evidence="3" id="KW-1185">Reference proteome</keyword>
<dbReference type="EMBL" id="CP103300">
    <property type="protein sequence ID" value="UYM18788.1"/>
    <property type="molecule type" value="Genomic_DNA"/>
</dbReference>
<name>A0ABY6H152_9GAMM</name>
<proteinExistence type="inferred from homology"/>
<organism evidence="2 3">
    <name type="scientific">Endozoicomonas euniceicola</name>
    <dbReference type="NCBI Taxonomy" id="1234143"/>
    <lineage>
        <taxon>Bacteria</taxon>
        <taxon>Pseudomonadati</taxon>
        <taxon>Pseudomonadota</taxon>
        <taxon>Gammaproteobacteria</taxon>
        <taxon>Oceanospirillales</taxon>
        <taxon>Endozoicomonadaceae</taxon>
        <taxon>Endozoicomonas</taxon>
    </lineage>
</organism>
<dbReference type="Gene3D" id="3.30.700.10">
    <property type="entry name" value="Glycoprotein, Type 4 Pilin"/>
    <property type="match status" value="1"/>
</dbReference>
<accession>A0ABY6H152</accession>
<reference evidence="2" key="1">
    <citation type="submission" date="2022-10" db="EMBL/GenBank/DDBJ databases">
        <title>Completed Genome Sequence of two octocoral isolated bacterium, Endozoicomonas euniceicola EF212T and Endozoicomonas gorgoniicola PS125T.</title>
        <authorList>
            <person name="Chiou Y.-J."/>
            <person name="Chen Y.-H."/>
        </authorList>
    </citation>
    <scope>NUCLEOTIDE SEQUENCE</scope>
    <source>
        <strain evidence="2">EF212</strain>
    </source>
</reference>
<dbReference type="Pfam" id="PF00114">
    <property type="entry name" value="Pilin"/>
    <property type="match status" value="1"/>
</dbReference>
<protein>
    <submittedName>
        <fullName evidence="2">Pilin</fullName>
    </submittedName>
</protein>
<dbReference type="SUPFAM" id="SSF54523">
    <property type="entry name" value="Pili subunits"/>
    <property type="match status" value="1"/>
</dbReference>
<dbReference type="InterPro" id="IPR001082">
    <property type="entry name" value="Pilin"/>
</dbReference>
<dbReference type="InterPro" id="IPR045584">
    <property type="entry name" value="Pilin-like"/>
</dbReference>
<evidence type="ECO:0000256" key="1">
    <source>
        <dbReference type="ARBA" id="ARBA00005233"/>
    </source>
</evidence>
<evidence type="ECO:0000313" key="3">
    <source>
        <dbReference type="Proteomes" id="UP001163255"/>
    </source>
</evidence>
<evidence type="ECO:0000313" key="2">
    <source>
        <dbReference type="EMBL" id="UYM18788.1"/>
    </source>
</evidence>
<sequence length="122" mass="12421">MAIPQYQNYTRNATVNASLTEANQYKTAVGICAQTNAILGCTAGNNGIPAAPNNTVTSVAASGVITVTPGGSYAGSTLTLTPDDTGTIWRLTCTTATADTADLCSNPEVTGHPDFGRTLPTP</sequence>